<dbReference type="InterPro" id="IPR000620">
    <property type="entry name" value="EamA_dom"/>
</dbReference>
<dbReference type="GO" id="GO:0016020">
    <property type="term" value="C:membrane"/>
    <property type="evidence" value="ECO:0007669"/>
    <property type="project" value="InterPro"/>
</dbReference>
<feature type="transmembrane region" description="Helical" evidence="1">
    <location>
        <begin position="90"/>
        <end position="114"/>
    </location>
</feature>
<dbReference type="Pfam" id="PF00892">
    <property type="entry name" value="EamA"/>
    <property type="match status" value="1"/>
</dbReference>
<evidence type="ECO:0000313" key="4">
    <source>
        <dbReference type="Proteomes" id="UP000034050"/>
    </source>
</evidence>
<keyword evidence="1" id="KW-1133">Transmembrane helix</keyword>
<dbReference type="SUPFAM" id="SSF103481">
    <property type="entry name" value="Multidrug resistance efflux transporter EmrE"/>
    <property type="match status" value="1"/>
</dbReference>
<evidence type="ECO:0000259" key="2">
    <source>
        <dbReference type="Pfam" id="PF00892"/>
    </source>
</evidence>
<feature type="domain" description="EamA" evidence="2">
    <location>
        <begin position="4"/>
        <end position="115"/>
    </location>
</feature>
<accession>A0A0G1EWZ9</accession>
<organism evidence="3 4">
    <name type="scientific">Candidatus Gottesmanbacteria bacterium GW2011_GWB1_43_11</name>
    <dbReference type="NCBI Taxonomy" id="1618446"/>
    <lineage>
        <taxon>Bacteria</taxon>
        <taxon>Candidatus Gottesmaniibacteriota</taxon>
    </lineage>
</organism>
<feature type="transmembrane region" description="Helical" evidence="1">
    <location>
        <begin position="65"/>
        <end position="84"/>
    </location>
</feature>
<dbReference type="InterPro" id="IPR037185">
    <property type="entry name" value="EmrE-like"/>
</dbReference>
<dbReference type="STRING" id="1618446.UV61_C0002G0247"/>
<dbReference type="Proteomes" id="UP000034050">
    <property type="component" value="Unassembled WGS sequence"/>
</dbReference>
<feature type="transmembrane region" description="Helical" evidence="1">
    <location>
        <begin position="34"/>
        <end position="53"/>
    </location>
</feature>
<evidence type="ECO:0000313" key="3">
    <source>
        <dbReference type="EMBL" id="KKS87526.1"/>
    </source>
</evidence>
<keyword evidence="1" id="KW-0472">Membrane</keyword>
<name>A0A0G1EWZ9_9BACT</name>
<evidence type="ECO:0000256" key="1">
    <source>
        <dbReference type="SAM" id="Phobius"/>
    </source>
</evidence>
<reference evidence="3 4" key="1">
    <citation type="journal article" date="2015" name="Nature">
        <title>rRNA introns, odd ribosomes, and small enigmatic genomes across a large radiation of phyla.</title>
        <authorList>
            <person name="Brown C.T."/>
            <person name="Hug L.A."/>
            <person name="Thomas B.C."/>
            <person name="Sharon I."/>
            <person name="Castelle C.J."/>
            <person name="Singh A."/>
            <person name="Wilkins M.J."/>
            <person name="Williams K.H."/>
            <person name="Banfield J.F."/>
        </authorList>
    </citation>
    <scope>NUCLEOTIDE SEQUENCE [LARGE SCALE GENOMIC DNA]</scope>
</reference>
<dbReference type="AlphaFoldDB" id="A0A0G1EWZ9"/>
<protein>
    <submittedName>
        <fullName evidence="3">Permeases of the drug/metabolite transporter (DMT) superfamily</fullName>
    </submittedName>
</protein>
<keyword evidence="1" id="KW-0812">Transmembrane</keyword>
<gene>
    <name evidence="3" type="ORF">UV61_C0002G0247</name>
</gene>
<comment type="caution">
    <text evidence="3">The sequence shown here is derived from an EMBL/GenBank/DDBJ whole genome shotgun (WGS) entry which is preliminary data.</text>
</comment>
<sequence length="119" mass="13337">MPFYVFAWIASIAYGFDIVMSKLTSKHAISNPWLFNFLWTFMVILFTLPPAFASHVGIPHDWSDILVAAFLGALASIFFVLALYKLDVSVLAPLFNFRSVFSVALGALFVGEILTQEQR</sequence>
<dbReference type="EMBL" id="LCFD01000002">
    <property type="protein sequence ID" value="KKS87526.1"/>
    <property type="molecule type" value="Genomic_DNA"/>
</dbReference>
<proteinExistence type="predicted"/>